<feature type="domain" description="Pherophorin" evidence="3">
    <location>
        <begin position="81"/>
        <end position="224"/>
    </location>
</feature>
<gene>
    <name evidence="4" type="ORF">VOLCADRAFT_121081</name>
</gene>
<dbReference type="OrthoDB" id="539450at2759"/>
<feature type="signal peptide" evidence="2">
    <location>
        <begin position="1"/>
        <end position="39"/>
    </location>
</feature>
<keyword evidence="2" id="KW-0732">Signal</keyword>
<evidence type="ECO:0000259" key="3">
    <source>
        <dbReference type="Pfam" id="PF12499"/>
    </source>
</evidence>
<protein>
    <recommendedName>
        <fullName evidence="3">Pherophorin domain-containing protein</fullName>
    </recommendedName>
</protein>
<feature type="chain" id="PRO_5003124096" description="Pherophorin domain-containing protein" evidence="2">
    <location>
        <begin position="40"/>
        <end position="371"/>
    </location>
</feature>
<reference evidence="4 5" key="1">
    <citation type="journal article" date="2010" name="Science">
        <title>Genomic analysis of organismal complexity in the multicellular green alga Volvox carteri.</title>
        <authorList>
            <person name="Prochnik S.E."/>
            <person name="Umen J."/>
            <person name="Nedelcu A.M."/>
            <person name="Hallmann A."/>
            <person name="Miller S.M."/>
            <person name="Nishii I."/>
            <person name="Ferris P."/>
            <person name="Kuo A."/>
            <person name="Mitros T."/>
            <person name="Fritz-Laylin L.K."/>
            <person name="Hellsten U."/>
            <person name="Chapman J."/>
            <person name="Simakov O."/>
            <person name="Rensing S.A."/>
            <person name="Terry A."/>
            <person name="Pangilinan J."/>
            <person name="Kapitonov V."/>
            <person name="Jurka J."/>
            <person name="Salamov A."/>
            <person name="Shapiro H."/>
            <person name="Schmutz J."/>
            <person name="Grimwood J."/>
            <person name="Lindquist E."/>
            <person name="Lucas S."/>
            <person name="Grigoriev I.V."/>
            <person name="Schmitt R."/>
            <person name="Kirk D."/>
            <person name="Rokhsar D.S."/>
        </authorList>
    </citation>
    <scope>NUCLEOTIDE SEQUENCE [LARGE SCALE GENOMIC DNA]</scope>
    <source>
        <strain evidence="5">f. Nagariensis / Eve</strain>
    </source>
</reference>
<dbReference type="GeneID" id="9627224"/>
<keyword evidence="5" id="KW-1185">Reference proteome</keyword>
<dbReference type="InterPro" id="IPR024616">
    <property type="entry name" value="Pherophorin"/>
</dbReference>
<evidence type="ECO:0000313" key="5">
    <source>
        <dbReference type="Proteomes" id="UP000001058"/>
    </source>
</evidence>
<dbReference type="Proteomes" id="UP000001058">
    <property type="component" value="Unassembled WGS sequence"/>
</dbReference>
<feature type="region of interest" description="Disordered" evidence="1">
    <location>
        <begin position="339"/>
        <end position="371"/>
    </location>
</feature>
<dbReference type="AlphaFoldDB" id="D8U1Y9"/>
<feature type="compositionally biased region" description="Low complexity" evidence="1">
    <location>
        <begin position="354"/>
        <end position="363"/>
    </location>
</feature>
<organism evidence="5">
    <name type="scientific">Volvox carteri f. nagariensis</name>
    <dbReference type="NCBI Taxonomy" id="3068"/>
    <lineage>
        <taxon>Eukaryota</taxon>
        <taxon>Viridiplantae</taxon>
        <taxon>Chlorophyta</taxon>
        <taxon>core chlorophytes</taxon>
        <taxon>Chlorophyceae</taxon>
        <taxon>CS clade</taxon>
        <taxon>Chlamydomonadales</taxon>
        <taxon>Volvocaceae</taxon>
        <taxon>Volvox</taxon>
    </lineage>
</organism>
<sequence>MEACSRTLQRAMSWPTHPWPRGLALLLIAFTLAAQVSRAASLERVSRRVLQAGQQKPEETRKSLAWLGSQFTFKSKSSCDPTFYHSPLVLNITRPDRSSFCFKVSNKMPEVVKYSCQQAPNANQVSRIQLVIASGCADAIDAVTVDGQPWSSVTYDNASSVLSIERITTLPPADAANPADRTVCVQLKSDHPTCGAASSLCAPSYGPEPACAVLVADSKATCCPVNRVSYADAVIEESPLYRLYGKFNDPEGCETITSEAALLAALGKQYRAALELPSGSIQFLSYNCRNNRLAAVFKVSGLKLDQSETINERSAALLKPLAQALGIVGVRANFYTFPPPSPPLTPRRPPTSPAPTYATQSSPQLPVYGSR</sequence>
<dbReference type="InParanoid" id="D8U1Y9"/>
<dbReference type="Pfam" id="PF12499">
    <property type="entry name" value="DUF3707"/>
    <property type="match status" value="1"/>
</dbReference>
<feature type="compositionally biased region" description="Pro residues" evidence="1">
    <location>
        <begin position="339"/>
        <end position="353"/>
    </location>
</feature>
<dbReference type="EMBL" id="GL378352">
    <property type="protein sequence ID" value="EFJ46267.1"/>
    <property type="molecule type" value="Genomic_DNA"/>
</dbReference>
<dbReference type="STRING" id="3068.D8U1Y9"/>
<name>D8U1Y9_VOLCA</name>
<evidence type="ECO:0000256" key="2">
    <source>
        <dbReference type="SAM" id="SignalP"/>
    </source>
</evidence>
<evidence type="ECO:0000256" key="1">
    <source>
        <dbReference type="SAM" id="MobiDB-lite"/>
    </source>
</evidence>
<proteinExistence type="predicted"/>
<evidence type="ECO:0000313" key="4">
    <source>
        <dbReference type="EMBL" id="EFJ46267.1"/>
    </source>
</evidence>
<dbReference type="RefSeq" id="XP_002952714.1">
    <property type="nucleotide sequence ID" value="XM_002952668.1"/>
</dbReference>
<accession>D8U1Y9</accession>
<dbReference type="KEGG" id="vcn:VOLCADRAFT_121081"/>